<evidence type="ECO:0008006" key="3">
    <source>
        <dbReference type="Google" id="ProtNLM"/>
    </source>
</evidence>
<sequence>MAKTVGTAFSLFLTNFVRIDKDRNDVAKASKGNLLAEIERFPDDGRFFKLYPGMSFIDYGSYSRKTKIRELDDIDLMIVMNAEGNYRQELWGGGYQVRLRNWGTRQDGMVNPGTDIVNSIKVVNRFKDYLKGVSSYEKADIKRNQEAATLKLKSYEWVYDIVPCFQTVPINGDTFFLIPDGKGNWKPTDPRIDKERTARIHSQQAISVLDMIRLMKYWTKRRTAATMGSYFLECLILDYYERNTSGTDIAVELRNLFAFIFQRVHQALLDPKGYQGDLNTLNLDERNSIQSRASLDYNRANDAINLKSQGRDDLAIAKWIEVFGPDFPTY</sequence>
<organism evidence="1 2">
    <name type="scientific">Chitinophaga filiformis</name>
    <name type="common">Myxococcus filiformis</name>
    <name type="synonym">Flexibacter filiformis</name>
    <dbReference type="NCBI Taxonomy" id="104663"/>
    <lineage>
        <taxon>Bacteria</taxon>
        <taxon>Pseudomonadati</taxon>
        <taxon>Bacteroidota</taxon>
        <taxon>Chitinophagia</taxon>
        <taxon>Chitinophagales</taxon>
        <taxon>Chitinophagaceae</taxon>
        <taxon>Chitinophaga</taxon>
    </lineage>
</organism>
<dbReference type="STRING" id="104663.SAMN04488121_102422"/>
<gene>
    <name evidence="1" type="ORF">SAMN04488121_102422</name>
</gene>
<dbReference type="EMBL" id="FNBN01000002">
    <property type="protein sequence ID" value="SDF60940.1"/>
    <property type="molecule type" value="Genomic_DNA"/>
</dbReference>
<proteinExistence type="predicted"/>
<evidence type="ECO:0000313" key="2">
    <source>
        <dbReference type="Proteomes" id="UP000199045"/>
    </source>
</evidence>
<dbReference type="Gene3D" id="3.30.460.90">
    <property type="match status" value="1"/>
</dbReference>
<protein>
    <recommendedName>
        <fullName evidence="3">Nucleotidyltransferase</fullName>
    </recommendedName>
</protein>
<reference evidence="1 2" key="1">
    <citation type="submission" date="2016-10" db="EMBL/GenBank/DDBJ databases">
        <authorList>
            <person name="de Groot N.N."/>
        </authorList>
    </citation>
    <scope>NUCLEOTIDE SEQUENCE [LARGE SCALE GENOMIC DNA]</scope>
    <source>
        <strain evidence="1 2">DSM 527</strain>
    </source>
</reference>
<dbReference type="AlphaFoldDB" id="A0A1G7MIK1"/>
<name>A0A1G7MIK1_CHIFI</name>
<dbReference type="RefSeq" id="WP_089830771.1">
    <property type="nucleotide sequence ID" value="NZ_FNBN01000002.1"/>
</dbReference>
<accession>A0A1G7MIK1</accession>
<evidence type="ECO:0000313" key="1">
    <source>
        <dbReference type="EMBL" id="SDF60940.1"/>
    </source>
</evidence>
<dbReference type="OrthoDB" id="2082416at2"/>
<dbReference type="Proteomes" id="UP000199045">
    <property type="component" value="Unassembled WGS sequence"/>
</dbReference>